<dbReference type="Proteomes" id="UP000001861">
    <property type="component" value="Unassembled WGS sequence"/>
</dbReference>
<name>A8NJV7_COPC7</name>
<evidence type="ECO:0000256" key="1">
    <source>
        <dbReference type="SAM" id="MobiDB-lite"/>
    </source>
</evidence>
<protein>
    <submittedName>
        <fullName evidence="2">Uncharacterized protein</fullName>
    </submittedName>
</protein>
<dbReference type="GeneID" id="6010826"/>
<gene>
    <name evidence="2" type="ORF">CC1G_11713</name>
</gene>
<dbReference type="VEuPathDB" id="FungiDB:CC1G_11713"/>
<evidence type="ECO:0000313" key="2">
    <source>
        <dbReference type="EMBL" id="EAU87494.2"/>
    </source>
</evidence>
<reference evidence="2 3" key="1">
    <citation type="journal article" date="2010" name="Proc. Natl. Acad. Sci. U.S.A.">
        <title>Insights into evolution of multicellular fungi from the assembled chromosomes of the mushroom Coprinopsis cinerea (Coprinus cinereus).</title>
        <authorList>
            <person name="Stajich J.E."/>
            <person name="Wilke S.K."/>
            <person name="Ahren D."/>
            <person name="Au C.H."/>
            <person name="Birren B.W."/>
            <person name="Borodovsky M."/>
            <person name="Burns C."/>
            <person name="Canback B."/>
            <person name="Casselton L.A."/>
            <person name="Cheng C.K."/>
            <person name="Deng J."/>
            <person name="Dietrich F.S."/>
            <person name="Fargo D.C."/>
            <person name="Farman M.L."/>
            <person name="Gathman A.C."/>
            <person name="Goldberg J."/>
            <person name="Guigo R."/>
            <person name="Hoegger P.J."/>
            <person name="Hooker J.B."/>
            <person name="Huggins A."/>
            <person name="James T.Y."/>
            <person name="Kamada T."/>
            <person name="Kilaru S."/>
            <person name="Kodira C."/>
            <person name="Kues U."/>
            <person name="Kupfer D."/>
            <person name="Kwan H.S."/>
            <person name="Lomsadze A."/>
            <person name="Li W."/>
            <person name="Lilly W.W."/>
            <person name="Ma L.J."/>
            <person name="Mackey A.J."/>
            <person name="Manning G."/>
            <person name="Martin F."/>
            <person name="Muraguchi H."/>
            <person name="Natvig D.O."/>
            <person name="Palmerini H."/>
            <person name="Ramesh M.A."/>
            <person name="Rehmeyer C.J."/>
            <person name="Roe B.A."/>
            <person name="Shenoy N."/>
            <person name="Stanke M."/>
            <person name="Ter-Hovhannisyan V."/>
            <person name="Tunlid A."/>
            <person name="Velagapudi R."/>
            <person name="Vision T.J."/>
            <person name="Zeng Q."/>
            <person name="Zolan M.E."/>
            <person name="Pukkila P.J."/>
        </authorList>
    </citation>
    <scope>NUCLEOTIDE SEQUENCE [LARGE SCALE GENOMIC DNA]</scope>
    <source>
        <strain evidence="3">Okayama-7 / 130 / ATCC MYA-4618 / FGSC 9003</strain>
    </source>
</reference>
<dbReference type="InParanoid" id="A8NJV7"/>
<proteinExistence type="predicted"/>
<evidence type="ECO:0000313" key="3">
    <source>
        <dbReference type="Proteomes" id="UP000001861"/>
    </source>
</evidence>
<feature type="compositionally biased region" description="Basic and acidic residues" evidence="1">
    <location>
        <begin position="94"/>
        <end position="106"/>
    </location>
</feature>
<dbReference type="KEGG" id="cci:CC1G_11713"/>
<accession>A8NJV7</accession>
<dbReference type="HOGENOM" id="CLU_665661_0_0_1"/>
<dbReference type="RefSeq" id="XP_001834304.2">
    <property type="nucleotide sequence ID" value="XM_001834252.2"/>
</dbReference>
<comment type="caution">
    <text evidence="2">The sequence shown here is derived from an EMBL/GenBank/DDBJ whole genome shotgun (WGS) entry which is preliminary data.</text>
</comment>
<sequence>MAFEWSPVPALRSVYVSHLSRSATANDNDSKYSVEARQAVVAMAGGGLRVGRVARNTWSPRTASNDMKSKMITRLNALGRHRSFFSFLVRGGTRRHEPRGQRKEEGGVPSYVPPSDRTESIGAPPGSNPSSRIRANFRPLREITRKGNKQASQSQCISNETETAVKPLHLCMKGREEVGEREAHCPYQDMTIFSAASWLKNVTLGMKTAPKIECWNSTTLGNKTGHETALPASDEDLKSEYKDPFTACSCTGNSLFSLMNDERLGVGNRGTIEYLHLRCLAPRFCEVDQVRETGNRIIFTPTSYMQHEARNPTIQKSKISTTTSVRISEMPAHWGGRRTEPNSELIATASGLCGGVIMSACTRHQNDIIKPSASSEQFQSTAPDGSLDLGAYCAGGSCDTRDGEVWRRRDSDV</sequence>
<organism evidence="2 3">
    <name type="scientific">Coprinopsis cinerea (strain Okayama-7 / 130 / ATCC MYA-4618 / FGSC 9003)</name>
    <name type="common">Inky cap fungus</name>
    <name type="synonym">Hormographiella aspergillata</name>
    <dbReference type="NCBI Taxonomy" id="240176"/>
    <lineage>
        <taxon>Eukaryota</taxon>
        <taxon>Fungi</taxon>
        <taxon>Dikarya</taxon>
        <taxon>Basidiomycota</taxon>
        <taxon>Agaricomycotina</taxon>
        <taxon>Agaricomycetes</taxon>
        <taxon>Agaricomycetidae</taxon>
        <taxon>Agaricales</taxon>
        <taxon>Agaricineae</taxon>
        <taxon>Psathyrellaceae</taxon>
        <taxon>Coprinopsis</taxon>
    </lineage>
</organism>
<feature type="region of interest" description="Disordered" evidence="1">
    <location>
        <begin position="92"/>
        <end position="134"/>
    </location>
</feature>
<keyword evidence="3" id="KW-1185">Reference proteome</keyword>
<dbReference type="EMBL" id="AACS02000010">
    <property type="protein sequence ID" value="EAU87494.2"/>
    <property type="molecule type" value="Genomic_DNA"/>
</dbReference>
<dbReference type="AlphaFoldDB" id="A8NJV7"/>